<feature type="transmembrane region" description="Helical" evidence="2">
    <location>
        <begin position="82"/>
        <end position="100"/>
    </location>
</feature>
<sequence length="222" mass="23874">MVFRAWLDHRTEQSLENPTASKQPTRPAKAVSTVVSASSSSLALVVQLSASTSRVGERLTARSCALLQTPQLPTCVRTASRFAAFGFFFDFFLVVLNGAGSSRMLYRLRSPSDFPFLERLYSKTHRTGPFAISPLPSSPTAFVFVSVPPPLPAVVTPEQRVWLSTEATAGKGLHPAGSSRNTDASSTSNPAKNTSELPLRYANCLFPTPGQALQRPGSSGMQ</sequence>
<accession>A0A448YW97</accession>
<evidence type="ECO:0000256" key="1">
    <source>
        <dbReference type="SAM" id="MobiDB-lite"/>
    </source>
</evidence>
<dbReference type="EMBL" id="CAACVS010000016">
    <property type="protein sequence ID" value="VEU34016.1"/>
    <property type="molecule type" value="Genomic_DNA"/>
</dbReference>
<organism evidence="3 4">
    <name type="scientific">Pseudo-nitzschia multistriata</name>
    <dbReference type="NCBI Taxonomy" id="183589"/>
    <lineage>
        <taxon>Eukaryota</taxon>
        <taxon>Sar</taxon>
        <taxon>Stramenopiles</taxon>
        <taxon>Ochrophyta</taxon>
        <taxon>Bacillariophyta</taxon>
        <taxon>Bacillariophyceae</taxon>
        <taxon>Bacillariophycidae</taxon>
        <taxon>Bacillariales</taxon>
        <taxon>Bacillariaceae</taxon>
        <taxon>Pseudo-nitzschia</taxon>
    </lineage>
</organism>
<evidence type="ECO:0000256" key="2">
    <source>
        <dbReference type="SAM" id="Phobius"/>
    </source>
</evidence>
<evidence type="ECO:0000313" key="3">
    <source>
        <dbReference type="EMBL" id="VEU34016.1"/>
    </source>
</evidence>
<keyword evidence="2" id="KW-0812">Transmembrane</keyword>
<proteinExistence type="predicted"/>
<keyword evidence="4" id="KW-1185">Reference proteome</keyword>
<dbReference type="Proteomes" id="UP000291116">
    <property type="component" value="Unassembled WGS sequence"/>
</dbReference>
<feature type="compositionally biased region" description="Polar residues" evidence="1">
    <location>
        <begin position="178"/>
        <end position="196"/>
    </location>
</feature>
<gene>
    <name evidence="3" type="ORF">PSNMU_V1.4_AUG-EV-PASAV3_0006060</name>
</gene>
<dbReference type="AlphaFoldDB" id="A0A448YW97"/>
<protein>
    <submittedName>
        <fullName evidence="3">Uncharacterized protein</fullName>
    </submittedName>
</protein>
<keyword evidence="2" id="KW-1133">Transmembrane helix</keyword>
<evidence type="ECO:0000313" key="4">
    <source>
        <dbReference type="Proteomes" id="UP000291116"/>
    </source>
</evidence>
<reference evidence="3 4" key="1">
    <citation type="submission" date="2019-01" db="EMBL/GenBank/DDBJ databases">
        <authorList>
            <person name="Ferrante I. M."/>
        </authorList>
    </citation>
    <scope>NUCLEOTIDE SEQUENCE [LARGE SCALE GENOMIC DNA]</scope>
    <source>
        <strain evidence="3 4">B856</strain>
    </source>
</reference>
<name>A0A448YW97_9STRA</name>
<keyword evidence="2" id="KW-0472">Membrane</keyword>
<feature type="region of interest" description="Disordered" evidence="1">
    <location>
        <begin position="170"/>
        <end position="196"/>
    </location>
</feature>